<evidence type="ECO:0000256" key="6">
    <source>
        <dbReference type="ARBA" id="ARBA00022723"/>
    </source>
</evidence>
<dbReference type="Gene3D" id="3.40.50.300">
    <property type="entry name" value="P-loop containing nucleotide triphosphate hydrolases"/>
    <property type="match status" value="2"/>
</dbReference>
<evidence type="ECO:0000259" key="24">
    <source>
        <dbReference type="PROSITE" id="PS51193"/>
    </source>
</evidence>
<keyword evidence="14" id="KW-0413">Isomerase</keyword>
<name>A0A167ENN5_9ASCO</name>
<dbReference type="AlphaFoldDB" id="A0A167ENN5"/>
<feature type="compositionally biased region" description="Polar residues" evidence="23">
    <location>
        <begin position="11"/>
        <end position="27"/>
    </location>
</feature>
<keyword evidence="7" id="KW-0547">Nucleotide-binding</keyword>
<proteinExistence type="inferred from homology"/>
<dbReference type="GO" id="GO:0007064">
    <property type="term" value="P:mitotic sister chromatid cohesion"/>
    <property type="evidence" value="ECO:0007669"/>
    <property type="project" value="EnsemblFungi"/>
</dbReference>
<dbReference type="Pfam" id="PF13307">
    <property type="entry name" value="Helicase_C_2"/>
    <property type="match status" value="1"/>
</dbReference>
<dbReference type="GO" id="GO:0035861">
    <property type="term" value="C:site of double-strand break"/>
    <property type="evidence" value="ECO:0007669"/>
    <property type="project" value="EnsemblFungi"/>
</dbReference>
<feature type="region of interest" description="Disordered" evidence="23">
    <location>
        <begin position="66"/>
        <end position="119"/>
    </location>
</feature>
<dbReference type="SMART" id="SM00488">
    <property type="entry name" value="DEXDc2"/>
    <property type="match status" value="1"/>
</dbReference>
<feature type="compositionally biased region" description="Basic and acidic residues" evidence="23">
    <location>
        <begin position="66"/>
        <end position="78"/>
    </location>
</feature>
<evidence type="ECO:0000256" key="5">
    <source>
        <dbReference type="ARBA" id="ARBA00017386"/>
    </source>
</evidence>
<evidence type="ECO:0000256" key="22">
    <source>
        <dbReference type="ARBA" id="ARBA00048954"/>
    </source>
</evidence>
<evidence type="ECO:0000256" key="3">
    <source>
        <dbReference type="ARBA" id="ARBA00008435"/>
    </source>
</evidence>
<dbReference type="InterPro" id="IPR027417">
    <property type="entry name" value="P-loop_NTPase"/>
</dbReference>
<keyword evidence="15" id="KW-0539">Nucleus</keyword>
<evidence type="ECO:0000256" key="9">
    <source>
        <dbReference type="ARBA" id="ARBA00022806"/>
    </source>
</evidence>
<feature type="compositionally biased region" description="Basic and acidic residues" evidence="23">
    <location>
        <begin position="86"/>
        <end position="95"/>
    </location>
</feature>
<evidence type="ECO:0000256" key="16">
    <source>
        <dbReference type="ARBA" id="ARBA00023306"/>
    </source>
</evidence>
<dbReference type="GO" id="GO:0036297">
    <property type="term" value="P:interstrand cross-link repair"/>
    <property type="evidence" value="ECO:0007669"/>
    <property type="project" value="EnsemblFungi"/>
</dbReference>
<evidence type="ECO:0000256" key="1">
    <source>
        <dbReference type="ARBA" id="ARBA00001966"/>
    </source>
</evidence>
<dbReference type="FunFam" id="3.40.50.300:FF:001372">
    <property type="entry name" value="ATP-dependent DNA helicase chl1"/>
    <property type="match status" value="1"/>
</dbReference>
<keyword evidence="6" id="KW-0479">Metal-binding</keyword>
<evidence type="ECO:0000256" key="10">
    <source>
        <dbReference type="ARBA" id="ARBA00022840"/>
    </source>
</evidence>
<comment type="subcellular location">
    <subcellularLocation>
        <location evidence="2">Nucleus</location>
    </subcellularLocation>
</comment>
<dbReference type="InterPro" id="IPR045028">
    <property type="entry name" value="DinG/Rad3-like"/>
</dbReference>
<dbReference type="GO" id="GO:0051536">
    <property type="term" value="F:iron-sulfur cluster binding"/>
    <property type="evidence" value="ECO:0007669"/>
    <property type="project" value="UniProtKB-KW"/>
</dbReference>
<gene>
    <name evidence="25" type="primary">CHL1</name>
    <name evidence="25" type="ORF">AWJ20_5253</name>
</gene>
<dbReference type="GO" id="GO:0000785">
    <property type="term" value="C:chromatin"/>
    <property type="evidence" value="ECO:0007669"/>
    <property type="project" value="EnsemblFungi"/>
</dbReference>
<keyword evidence="10" id="KW-0067">ATP-binding</keyword>
<evidence type="ECO:0000256" key="13">
    <source>
        <dbReference type="ARBA" id="ARBA00023125"/>
    </source>
</evidence>
<keyword evidence="13" id="KW-0238">DNA-binding</keyword>
<dbReference type="CDD" id="cd18788">
    <property type="entry name" value="SF2_C_XPD"/>
    <property type="match status" value="1"/>
</dbReference>
<dbReference type="PANTHER" id="PTHR11472">
    <property type="entry name" value="DNA REPAIR DEAD HELICASE RAD3/XP-D SUBFAMILY MEMBER"/>
    <property type="match status" value="1"/>
</dbReference>
<dbReference type="KEGG" id="slb:AWJ20_5253"/>
<dbReference type="GO" id="GO:0005524">
    <property type="term" value="F:ATP binding"/>
    <property type="evidence" value="ECO:0007669"/>
    <property type="project" value="UniProtKB-KW"/>
</dbReference>
<evidence type="ECO:0000256" key="7">
    <source>
        <dbReference type="ARBA" id="ARBA00022741"/>
    </source>
</evidence>
<evidence type="ECO:0000256" key="18">
    <source>
        <dbReference type="ARBA" id="ARBA00044969"/>
    </source>
</evidence>
<evidence type="ECO:0000256" key="12">
    <source>
        <dbReference type="ARBA" id="ARBA00023014"/>
    </source>
</evidence>
<dbReference type="GO" id="GO:0034085">
    <property type="term" value="P:establishment of sister chromatid cohesion"/>
    <property type="evidence" value="ECO:0007669"/>
    <property type="project" value="EnsemblFungi"/>
</dbReference>
<reference evidence="25 26" key="1">
    <citation type="submission" date="2016-02" db="EMBL/GenBank/DDBJ databases">
        <title>Complete genome sequence and transcriptome regulation of the pentose utilising yeast Sugiyamaella lignohabitans.</title>
        <authorList>
            <person name="Bellasio M."/>
            <person name="Peymann A."/>
            <person name="Valli M."/>
            <person name="Sipitzky M."/>
            <person name="Graf A."/>
            <person name="Sauer M."/>
            <person name="Marx H."/>
            <person name="Mattanovich D."/>
        </authorList>
    </citation>
    <scope>NUCLEOTIDE SEQUENCE [LARGE SCALE GENOMIC DNA]</scope>
    <source>
        <strain evidence="25 26">CBS 10342</strain>
    </source>
</reference>
<dbReference type="GO" id="GO:0045005">
    <property type="term" value="P:DNA-templated DNA replication maintenance of fidelity"/>
    <property type="evidence" value="ECO:0007669"/>
    <property type="project" value="EnsemblFungi"/>
</dbReference>
<evidence type="ECO:0000313" key="25">
    <source>
        <dbReference type="EMBL" id="ANB14288.1"/>
    </source>
</evidence>
<accession>A0A167ENN5</accession>
<keyword evidence="8" id="KW-0378">Hydrolase</keyword>
<dbReference type="GO" id="GO:0005634">
    <property type="term" value="C:nucleus"/>
    <property type="evidence" value="ECO:0007669"/>
    <property type="project" value="UniProtKB-SubCell"/>
</dbReference>
<dbReference type="GO" id="GO:0043139">
    <property type="term" value="F:5'-3' DNA helicase activity"/>
    <property type="evidence" value="ECO:0007669"/>
    <property type="project" value="UniProtKB-EC"/>
</dbReference>
<dbReference type="PANTHER" id="PTHR11472:SF41">
    <property type="entry name" value="ATP-DEPENDENT DNA HELICASE DDX11-RELATED"/>
    <property type="match status" value="1"/>
</dbReference>
<evidence type="ECO:0000256" key="14">
    <source>
        <dbReference type="ARBA" id="ARBA00023235"/>
    </source>
</evidence>
<evidence type="ECO:0000256" key="2">
    <source>
        <dbReference type="ARBA" id="ARBA00004123"/>
    </source>
</evidence>
<evidence type="ECO:0000256" key="17">
    <source>
        <dbReference type="ARBA" id="ARBA00029709"/>
    </source>
</evidence>
<evidence type="ECO:0000256" key="4">
    <source>
        <dbReference type="ARBA" id="ARBA00016387"/>
    </source>
</evidence>
<dbReference type="InterPro" id="IPR010614">
    <property type="entry name" value="RAD3-like_helicase_DEAD"/>
</dbReference>
<evidence type="ECO:0000256" key="21">
    <source>
        <dbReference type="ARBA" id="ARBA00045702"/>
    </source>
</evidence>
<evidence type="ECO:0000256" key="15">
    <source>
        <dbReference type="ARBA" id="ARBA00023242"/>
    </source>
</evidence>
<keyword evidence="12" id="KW-0411">Iron-sulfur</keyword>
<keyword evidence="16" id="KW-0131">Cell cycle</keyword>
<feature type="domain" description="Helicase ATP-binding" evidence="24">
    <location>
        <begin position="70"/>
        <end position="379"/>
    </location>
</feature>
<dbReference type="OrthoDB" id="267079at2759"/>
<dbReference type="Proteomes" id="UP000189580">
    <property type="component" value="Chromosome d"/>
</dbReference>
<comment type="function">
    <text evidence="21">ATP-dependent DNA helicase important for chromosome transmission and normal cell cycle progression in G(2)/M. May have a role in changing DNA topology to allow the loading of proteins involved in maintaining sister chromatid cohesion in the vicinity of the centromeres. Has a specific role in chromosome segregation during meiosis II.</text>
</comment>
<dbReference type="GO" id="GO:0003677">
    <property type="term" value="F:DNA binding"/>
    <property type="evidence" value="ECO:0007669"/>
    <property type="project" value="UniProtKB-KW"/>
</dbReference>
<organism evidence="25 26">
    <name type="scientific">Sugiyamaella lignohabitans</name>
    <dbReference type="NCBI Taxonomy" id="796027"/>
    <lineage>
        <taxon>Eukaryota</taxon>
        <taxon>Fungi</taxon>
        <taxon>Dikarya</taxon>
        <taxon>Ascomycota</taxon>
        <taxon>Saccharomycotina</taxon>
        <taxon>Dipodascomycetes</taxon>
        <taxon>Dipodascales</taxon>
        <taxon>Trichomonascaceae</taxon>
        <taxon>Sugiyamaella</taxon>
    </lineage>
</organism>
<evidence type="ECO:0000313" key="26">
    <source>
        <dbReference type="Proteomes" id="UP000189580"/>
    </source>
</evidence>
<comment type="catalytic activity">
    <reaction evidence="22">
        <text>ATP + H2O = ADP + phosphate + H(+)</text>
        <dbReference type="Rhea" id="RHEA:13065"/>
        <dbReference type="ChEBI" id="CHEBI:15377"/>
        <dbReference type="ChEBI" id="CHEBI:15378"/>
        <dbReference type="ChEBI" id="CHEBI:30616"/>
        <dbReference type="ChEBI" id="CHEBI:43474"/>
        <dbReference type="ChEBI" id="CHEBI:456216"/>
        <dbReference type="EC" id="5.6.2.3"/>
    </reaction>
</comment>
<comment type="cofactor">
    <cofactor evidence="1">
        <name>[4Fe-4S] cluster</name>
        <dbReference type="ChEBI" id="CHEBI:49883"/>
    </cofactor>
</comment>
<dbReference type="PROSITE" id="PS51193">
    <property type="entry name" value="HELICASE_ATP_BIND_2"/>
    <property type="match status" value="1"/>
</dbReference>
<sequence length="824" mass="93082">MTGRRGRGSLGQVQTSSVLTRPAQSESDSPEWVKKRVMEMKIKEQNERIEKFETYLARIRKIEEQEYEAHVKNKDKNHYLKKRKPESKNSVKQSDDDFLLDDYDSDTESSFPPYDSESGMSKEVQNLLTALSGPSTEDSIATELAEFNKVKIYFTSRTHSQLSQFASQLQLPKFSPSMAGSSDPKKCSESESTKVVPLGSRKQLCVNPKVNKYKNSVGSQINDACMDLQKESGGGCAWLRREHNPEDRVLLNKFRDRTLAKIRDIEDLADLGKELEVCPYYGSRHVVANTEIVTLPYQLLLQKSSRDALGIDLEDSIVVIDEAHNLLDTISSLNSMAVSVTEVRMAHKGLQIYWKKFAKKLNSRNRVYLSHTMKIVGALEKFMIECEKKPPKEVALGTEVNPAKIFDESSTADLINTYKLEKYLRQSKLAFKVDGYLEKLQDDLEDKNKEKSATKITQPGTVSTVKVPAKPLKRLPKLLLSKVISFLQAITNISSEGKVFYSRVAQSKEFQLQYLLLDPSEQFKEVVSAARCVILAGGTMEPTRDYLDYLFPLIPRSEIELFSCGHVIPDRNLIVSTMTQHGNVEFNFSFANRSSVPMIDELGSAILNLTKTVPHGMIVFFPSYQYLSNLVERWKATNLYSQLNSSKKIFLEPNDSQSIESMLGEYSQAIDNSPSGALLFSVVGGKMSEGINFSDDLARMVVMIGLPFPNAFSAEIIAKRDFIEKTALSSGKSLQQARDLSREYYENLCMRAVNQCIGRAIRHANDYAAMVLIDTRYNSQRIQSKLPTWIRARLSPSTQNTQTKESTLRLHSELSTFFSSHSKH</sequence>
<dbReference type="SMART" id="SM00491">
    <property type="entry name" value="HELICc2"/>
    <property type="match status" value="1"/>
</dbReference>
<dbReference type="NCBIfam" id="TIGR00604">
    <property type="entry name" value="rad3"/>
    <property type="match status" value="1"/>
</dbReference>
<feature type="region of interest" description="Disordered" evidence="23">
    <location>
        <begin position="1"/>
        <end position="32"/>
    </location>
</feature>
<dbReference type="InterPro" id="IPR014013">
    <property type="entry name" value="Helic_SF1/SF2_ATP-bd_DinG/Rad3"/>
</dbReference>
<evidence type="ECO:0000256" key="19">
    <source>
        <dbReference type="ARBA" id="ARBA00044998"/>
    </source>
</evidence>
<dbReference type="GeneID" id="30037475"/>
<comment type="similarity">
    <text evidence="3">Belongs to the DEAD box helicase family. DEAH subfamily. DDX11/CHL1 sub-subfamily.</text>
</comment>
<dbReference type="Pfam" id="PF06733">
    <property type="entry name" value="DEAD_2"/>
    <property type="match status" value="1"/>
</dbReference>
<keyword evidence="9" id="KW-0347">Helicase</keyword>
<dbReference type="RefSeq" id="XP_018736765.1">
    <property type="nucleotide sequence ID" value="XM_018882383.1"/>
</dbReference>
<dbReference type="InterPro" id="IPR006554">
    <property type="entry name" value="Helicase-like_DEXD_c2"/>
</dbReference>
<evidence type="ECO:0000256" key="20">
    <source>
        <dbReference type="ARBA" id="ARBA00045008"/>
    </source>
</evidence>
<protein>
    <recommendedName>
        <fullName evidence="5">ATP-dependent DNA helicase CHL1</fullName>
        <ecNumber evidence="18">5.6.2.3</ecNumber>
    </recommendedName>
    <alternativeName>
        <fullName evidence="4">ATP-dependent DNA helicase chl1</fullName>
    </alternativeName>
    <alternativeName>
        <fullName evidence="17">Chromosome loss protein 1</fullName>
    </alternativeName>
    <alternativeName>
        <fullName evidence="19 20">DNA 5'-3' helicase CHL1</fullName>
    </alternativeName>
</protein>
<dbReference type="InterPro" id="IPR006555">
    <property type="entry name" value="ATP-dep_Helicase_C"/>
</dbReference>
<feature type="compositionally biased region" description="Acidic residues" evidence="23">
    <location>
        <begin position="96"/>
        <end position="107"/>
    </location>
</feature>
<evidence type="ECO:0000256" key="23">
    <source>
        <dbReference type="SAM" id="MobiDB-lite"/>
    </source>
</evidence>
<dbReference type="EMBL" id="CP014502">
    <property type="protein sequence ID" value="ANB14288.1"/>
    <property type="molecule type" value="Genomic_DNA"/>
</dbReference>
<evidence type="ECO:0000256" key="8">
    <source>
        <dbReference type="ARBA" id="ARBA00022801"/>
    </source>
</evidence>
<dbReference type="InterPro" id="IPR013020">
    <property type="entry name" value="Rad3/Chl1-like"/>
</dbReference>
<evidence type="ECO:0000256" key="11">
    <source>
        <dbReference type="ARBA" id="ARBA00023004"/>
    </source>
</evidence>
<keyword evidence="26" id="KW-1185">Reference proteome</keyword>
<dbReference type="GO" id="GO:0016818">
    <property type="term" value="F:hydrolase activity, acting on acid anhydrides, in phosphorus-containing anhydrides"/>
    <property type="evidence" value="ECO:0007669"/>
    <property type="project" value="InterPro"/>
</dbReference>
<dbReference type="GO" id="GO:0046872">
    <property type="term" value="F:metal ion binding"/>
    <property type="evidence" value="ECO:0007669"/>
    <property type="project" value="UniProtKB-KW"/>
</dbReference>
<dbReference type="GO" id="GO:0031571">
    <property type="term" value="P:mitotic G1 DNA damage checkpoint signaling"/>
    <property type="evidence" value="ECO:0007669"/>
    <property type="project" value="EnsemblFungi"/>
</dbReference>
<dbReference type="EC" id="5.6.2.3" evidence="18"/>
<keyword evidence="11" id="KW-0408">Iron</keyword>